<keyword evidence="11" id="KW-1185">Reference proteome</keyword>
<evidence type="ECO:0000256" key="7">
    <source>
        <dbReference type="ARBA" id="ARBA00031816"/>
    </source>
</evidence>
<feature type="domain" description="Pre-mRNA polyadenylation factor Fip1" evidence="9">
    <location>
        <begin position="112"/>
        <end position="153"/>
    </location>
</feature>
<dbReference type="InterPro" id="IPR007854">
    <property type="entry name" value="Fip1_dom"/>
</dbReference>
<accession>A0AAW1Z6H3</accession>
<dbReference type="AlphaFoldDB" id="A0AAW1Z6H3"/>
<evidence type="ECO:0000259" key="9">
    <source>
        <dbReference type="Pfam" id="PF05182"/>
    </source>
</evidence>
<evidence type="ECO:0000256" key="4">
    <source>
        <dbReference type="ARBA" id="ARBA00022553"/>
    </source>
</evidence>
<feature type="region of interest" description="Disordered" evidence="8">
    <location>
        <begin position="175"/>
        <end position="194"/>
    </location>
</feature>
<dbReference type="EMBL" id="JAWDJR010000020">
    <property type="protein sequence ID" value="KAK9956393.1"/>
    <property type="molecule type" value="Genomic_DNA"/>
</dbReference>
<feature type="compositionally biased region" description="Basic and acidic residues" evidence="8">
    <location>
        <begin position="1"/>
        <end position="11"/>
    </location>
</feature>
<evidence type="ECO:0000256" key="2">
    <source>
        <dbReference type="ARBA" id="ARBA00007459"/>
    </source>
</evidence>
<sequence>MSTREVEKPADESADEETDWLYGDDNFDEEETTEKEVFSALIGDVDGVNELSYQESESDSDDDVCVTIGDIKTGGSQGSSFGLSSISLNIKSSVSGSKSRGLDLDAEGSVLQVDVESFEEKPWRKPGADLSDYFNYGFNEDTWKAYCDKQRRLEIWRRLEILSLASSSKLMVHQSSSDLPEYSSRKSSGSINVIGGQAGTISRVEGRRRHSADENNIKVVSEQSSDTKLSSPKLLPFFPPNIPPPPFPPPSVSTTPPLIPPPPPGFPLPPGAPPPMMPTLDSGRLAGGYDRRSAPPYPFTAGVYSPVVGVASWPGVIDNDKAWENYTRHNKERVREKTRERGHKTERERERERYREHSPSSQDHRSEEERVSRHRDHSHYGTERYRESSGREGARDRHRERRHRDRNEQHRSSRSGSSRRRHDSDDADSHRRHRHKRSRHNRESLEPSEECSADQENQSEATE</sequence>
<evidence type="ECO:0000313" key="10">
    <source>
        <dbReference type="EMBL" id="KAK9956393.1"/>
    </source>
</evidence>
<keyword evidence="6" id="KW-0539">Nucleus</keyword>
<dbReference type="PANTHER" id="PTHR13484:SF9">
    <property type="entry name" value="PRE-MRNA 3'-END-PROCESSING FACTOR FIP1"/>
    <property type="match status" value="1"/>
</dbReference>
<proteinExistence type="inferred from homology"/>
<evidence type="ECO:0000256" key="6">
    <source>
        <dbReference type="ARBA" id="ARBA00023242"/>
    </source>
</evidence>
<organism evidence="10 11">
    <name type="scientific">Culter alburnus</name>
    <name type="common">Topmouth culter</name>
    <dbReference type="NCBI Taxonomy" id="194366"/>
    <lineage>
        <taxon>Eukaryota</taxon>
        <taxon>Metazoa</taxon>
        <taxon>Chordata</taxon>
        <taxon>Craniata</taxon>
        <taxon>Vertebrata</taxon>
        <taxon>Euteleostomi</taxon>
        <taxon>Actinopterygii</taxon>
        <taxon>Neopterygii</taxon>
        <taxon>Teleostei</taxon>
        <taxon>Ostariophysi</taxon>
        <taxon>Cypriniformes</taxon>
        <taxon>Xenocyprididae</taxon>
        <taxon>Xenocypridinae</taxon>
        <taxon>Culter</taxon>
    </lineage>
</organism>
<evidence type="ECO:0000256" key="3">
    <source>
        <dbReference type="ARBA" id="ARBA00017456"/>
    </source>
</evidence>
<evidence type="ECO:0000256" key="8">
    <source>
        <dbReference type="SAM" id="MobiDB-lite"/>
    </source>
</evidence>
<reference evidence="10 11" key="1">
    <citation type="submission" date="2024-05" db="EMBL/GenBank/DDBJ databases">
        <title>A high-quality chromosomal-level genome assembly of Topmouth culter (Culter alburnus).</title>
        <authorList>
            <person name="Zhao H."/>
        </authorList>
    </citation>
    <scope>NUCLEOTIDE SEQUENCE [LARGE SCALE GENOMIC DNA]</scope>
    <source>
        <strain evidence="10">CATC2023</strain>
        <tissue evidence="10">Muscle</tissue>
    </source>
</reference>
<feature type="region of interest" description="Disordered" evidence="8">
    <location>
        <begin position="318"/>
        <end position="463"/>
    </location>
</feature>
<dbReference type="GO" id="GO:0005847">
    <property type="term" value="C:mRNA cleavage and polyadenylation specificity factor complex"/>
    <property type="evidence" value="ECO:0007669"/>
    <property type="project" value="TreeGrafter"/>
</dbReference>
<feature type="compositionally biased region" description="Basic residues" evidence="8">
    <location>
        <begin position="430"/>
        <end position="440"/>
    </location>
</feature>
<feature type="compositionally biased region" description="Basic and acidic residues" evidence="8">
    <location>
        <begin position="378"/>
        <end position="397"/>
    </location>
</feature>
<protein>
    <recommendedName>
        <fullName evidence="3">Pre-mRNA 3'-end-processing factor FIP1</fullName>
    </recommendedName>
    <alternativeName>
        <fullName evidence="7">FIP1-like 1 protein</fullName>
    </alternativeName>
</protein>
<feature type="compositionally biased region" description="Polar residues" evidence="8">
    <location>
        <begin position="454"/>
        <end position="463"/>
    </location>
</feature>
<evidence type="ECO:0000313" key="11">
    <source>
        <dbReference type="Proteomes" id="UP001479290"/>
    </source>
</evidence>
<name>A0AAW1Z6H3_CULAL</name>
<evidence type="ECO:0000256" key="1">
    <source>
        <dbReference type="ARBA" id="ARBA00004123"/>
    </source>
</evidence>
<comment type="subcellular location">
    <subcellularLocation>
        <location evidence="1">Nucleus</location>
    </subcellularLocation>
</comment>
<keyword evidence="5" id="KW-0507">mRNA processing</keyword>
<evidence type="ECO:0000256" key="5">
    <source>
        <dbReference type="ARBA" id="ARBA00022664"/>
    </source>
</evidence>
<feature type="region of interest" description="Disordered" evidence="8">
    <location>
        <begin position="1"/>
        <end position="31"/>
    </location>
</feature>
<keyword evidence="4" id="KW-0597">Phosphoprotein</keyword>
<dbReference type="GO" id="GO:0006397">
    <property type="term" value="P:mRNA processing"/>
    <property type="evidence" value="ECO:0007669"/>
    <property type="project" value="UniProtKB-KW"/>
</dbReference>
<dbReference type="Pfam" id="PF05182">
    <property type="entry name" value="Fip1"/>
    <property type="match status" value="1"/>
</dbReference>
<dbReference type="PANTHER" id="PTHR13484">
    <property type="entry name" value="FIP1-LIKE 1 PROTEIN"/>
    <property type="match status" value="1"/>
</dbReference>
<dbReference type="InterPro" id="IPR051187">
    <property type="entry name" value="Pre-mRNA_3'-end_processing_reg"/>
</dbReference>
<feature type="region of interest" description="Disordered" evidence="8">
    <location>
        <begin position="245"/>
        <end position="273"/>
    </location>
</feature>
<dbReference type="Proteomes" id="UP001479290">
    <property type="component" value="Unassembled WGS sequence"/>
</dbReference>
<feature type="compositionally biased region" description="Basic and acidic residues" evidence="8">
    <location>
        <begin position="318"/>
        <end position="371"/>
    </location>
</feature>
<gene>
    <name evidence="10" type="ORF">ABG768_014129</name>
</gene>
<comment type="similarity">
    <text evidence="2">Belongs to the FIP1 family.</text>
</comment>
<comment type="caution">
    <text evidence="10">The sequence shown here is derived from an EMBL/GenBank/DDBJ whole genome shotgun (WGS) entry which is preliminary data.</text>
</comment>